<keyword evidence="2" id="KW-1003">Cell membrane</keyword>
<feature type="transmembrane region" description="Helical" evidence="6">
    <location>
        <begin position="7"/>
        <end position="24"/>
    </location>
</feature>
<accession>A0ABD4Z5B7</accession>
<comment type="caution">
    <text evidence="7">The sequence shown here is derived from an EMBL/GenBank/DDBJ whole genome shotgun (WGS) entry which is preliminary data.</text>
</comment>
<evidence type="ECO:0000256" key="5">
    <source>
        <dbReference type="ARBA" id="ARBA00023136"/>
    </source>
</evidence>
<evidence type="ECO:0000256" key="1">
    <source>
        <dbReference type="ARBA" id="ARBA00004651"/>
    </source>
</evidence>
<comment type="subcellular location">
    <subcellularLocation>
        <location evidence="1">Cell membrane</location>
        <topology evidence="1">Multi-pass membrane protein</topology>
    </subcellularLocation>
</comment>
<dbReference type="GO" id="GO:0005886">
    <property type="term" value="C:plasma membrane"/>
    <property type="evidence" value="ECO:0007669"/>
    <property type="project" value="UniProtKB-SubCell"/>
</dbReference>
<protein>
    <submittedName>
        <fullName evidence="7">Na+/H+ antiporter subunit E</fullName>
    </submittedName>
</protein>
<evidence type="ECO:0000256" key="2">
    <source>
        <dbReference type="ARBA" id="ARBA00022475"/>
    </source>
</evidence>
<evidence type="ECO:0000256" key="6">
    <source>
        <dbReference type="SAM" id="Phobius"/>
    </source>
</evidence>
<dbReference type="PIRSF" id="PIRSF019239">
    <property type="entry name" value="MrpE"/>
    <property type="match status" value="1"/>
</dbReference>
<dbReference type="PANTHER" id="PTHR34584">
    <property type="entry name" value="NA(+)/H(+) ANTIPORTER SUBUNIT E1"/>
    <property type="match status" value="1"/>
</dbReference>
<keyword evidence="5 6" id="KW-0472">Membrane</keyword>
<keyword evidence="4 6" id="KW-1133">Transmembrane helix</keyword>
<dbReference type="Proteomes" id="UP001529235">
    <property type="component" value="Unassembled WGS sequence"/>
</dbReference>
<evidence type="ECO:0000313" key="7">
    <source>
        <dbReference type="EMBL" id="MDK6028511.1"/>
    </source>
</evidence>
<dbReference type="Pfam" id="PF01899">
    <property type="entry name" value="MNHE"/>
    <property type="match status" value="1"/>
</dbReference>
<reference evidence="7 8" key="1">
    <citation type="submission" date="2023-05" db="EMBL/GenBank/DDBJ databases">
        <title>A new hyperthermophilic archaea 'Ignisphaera cupida' sp. nov. and description of the family 'Ignisphaeraceae' fam. nov.</title>
        <authorList>
            <person name="Podosokorskaya O.A."/>
            <person name="Elcheninov A.G."/>
            <person name="Klukina A."/>
            <person name="Merkel A.Y."/>
        </authorList>
    </citation>
    <scope>NUCLEOTIDE SEQUENCE [LARGE SCALE GENOMIC DNA]</scope>
    <source>
        <strain evidence="7 8">4213-co</strain>
    </source>
</reference>
<evidence type="ECO:0000313" key="8">
    <source>
        <dbReference type="Proteomes" id="UP001529235"/>
    </source>
</evidence>
<dbReference type="EMBL" id="JASNVW010000002">
    <property type="protein sequence ID" value="MDK6028511.1"/>
    <property type="molecule type" value="Genomic_DNA"/>
</dbReference>
<dbReference type="AlphaFoldDB" id="A0ABD4Z5B7"/>
<name>A0ABD4Z5B7_9CREN</name>
<sequence>MGRLARTIPAIMLAFITYIVFSGSTSIYDLVTGTIISIIVGVITSNILLENPSKIIDVRRWFWLIVYALHYFFIDEVKAHMDVIKRILHPKMPINPGIVKVPIKVKTDYTLTAVANSITNTPGTVVVEVDREKGYFYIHWIDVATVEPEEARAQISEVFEKFAKHVFE</sequence>
<dbReference type="PANTHER" id="PTHR34584:SF1">
    <property type="entry name" value="NA(+)_H(+) ANTIPORTER SUBUNIT E1"/>
    <property type="match status" value="1"/>
</dbReference>
<keyword evidence="8" id="KW-1185">Reference proteome</keyword>
<dbReference type="RefSeq" id="WP_285273494.1">
    <property type="nucleotide sequence ID" value="NZ_JASNVW010000002.1"/>
</dbReference>
<feature type="transmembrane region" description="Helical" evidence="6">
    <location>
        <begin position="30"/>
        <end position="49"/>
    </location>
</feature>
<evidence type="ECO:0000256" key="3">
    <source>
        <dbReference type="ARBA" id="ARBA00022692"/>
    </source>
</evidence>
<dbReference type="InterPro" id="IPR002758">
    <property type="entry name" value="Cation_antiport_E"/>
</dbReference>
<gene>
    <name evidence="7" type="ORF">QPL79_03960</name>
</gene>
<organism evidence="7 8">
    <name type="scientific">Ignisphaera cupida</name>
    <dbReference type="NCBI Taxonomy" id="3050454"/>
    <lineage>
        <taxon>Archaea</taxon>
        <taxon>Thermoproteota</taxon>
        <taxon>Thermoprotei</taxon>
        <taxon>Desulfurococcales</taxon>
        <taxon>Desulfurococcaceae</taxon>
        <taxon>Ignisphaera</taxon>
    </lineage>
</organism>
<evidence type="ECO:0000256" key="4">
    <source>
        <dbReference type="ARBA" id="ARBA00022989"/>
    </source>
</evidence>
<keyword evidence="3 6" id="KW-0812">Transmembrane</keyword>
<proteinExistence type="predicted"/>